<proteinExistence type="predicted"/>
<dbReference type="GO" id="GO:0016323">
    <property type="term" value="C:basolateral plasma membrane"/>
    <property type="evidence" value="ECO:0007669"/>
    <property type="project" value="TreeGrafter"/>
</dbReference>
<dbReference type="GO" id="GO:0006412">
    <property type="term" value="P:translation"/>
    <property type="evidence" value="ECO:0007669"/>
    <property type="project" value="InterPro"/>
</dbReference>
<feature type="transmembrane region" description="Helical" evidence="4">
    <location>
        <begin position="138"/>
        <end position="159"/>
    </location>
</feature>
<sequence>MAGHRQDTAETHEEVQPEATNTLTPEGTQAPEVGREGRKLPSFLTVFPAAVAKFTGRRKKKGKKSAFKDLPDQKVGSEEPCGLGCVIIPFCQRFNSIRCFLICYCSVLIAQGILFDVINLSISNVQKNYLLKPSESLALSFSYDLSSCLAAIFVGYYGGRGHRVRWIAFSSFLVGSGSLLLAYPYFGSVNIHLKGEVEELCSPMKIVDVCLKARESFQTKHLVVFILEQMMQGIARLPLFILGVTFLYDSVDTHSAGTAEIKAKKQKQLQMMENKLKNKELGRKISDLCSAVLILMKNPVFVCLSLSKATEHLIRMGAFKVLPIYLSNQFILTPQLATTLAESNVEPKGLDVDSLVIERSQVNKAPKVRRLHTELMGE</sequence>
<dbReference type="GO" id="GO:0005840">
    <property type="term" value="C:ribosome"/>
    <property type="evidence" value="ECO:0007669"/>
    <property type="project" value="InterPro"/>
</dbReference>
<feature type="compositionally biased region" description="Basic and acidic residues" evidence="3">
    <location>
        <begin position="1"/>
        <end position="15"/>
    </location>
</feature>
<gene>
    <name evidence="5" type="ORF">TREES_T100000019</name>
</gene>
<feature type="region of interest" description="Disordered" evidence="3">
    <location>
        <begin position="1"/>
        <end position="39"/>
    </location>
</feature>
<reference evidence="6" key="2">
    <citation type="journal article" date="2013" name="Nat. Commun.">
        <title>Genome of the Chinese tree shrew.</title>
        <authorList>
            <person name="Fan Y."/>
            <person name="Huang Z.Y."/>
            <person name="Cao C.C."/>
            <person name="Chen C.S."/>
            <person name="Chen Y.X."/>
            <person name="Fan D.D."/>
            <person name="He J."/>
            <person name="Hou H.L."/>
            <person name="Hu L."/>
            <person name="Hu X.T."/>
            <person name="Jiang X.T."/>
            <person name="Lai R."/>
            <person name="Lang Y.S."/>
            <person name="Liang B."/>
            <person name="Liao S.G."/>
            <person name="Mu D."/>
            <person name="Ma Y.Y."/>
            <person name="Niu Y.Y."/>
            <person name="Sun X.Q."/>
            <person name="Xia J.Q."/>
            <person name="Xiao J."/>
            <person name="Xiong Z.Q."/>
            <person name="Xu L."/>
            <person name="Yang L."/>
            <person name="Zhang Y."/>
            <person name="Zhao W."/>
            <person name="Zhao X.D."/>
            <person name="Zheng Y.T."/>
            <person name="Zhou J.M."/>
            <person name="Zhu Y.B."/>
            <person name="Zhang G.J."/>
            <person name="Wang J."/>
            <person name="Yao Y.G."/>
        </authorList>
    </citation>
    <scope>NUCLEOTIDE SEQUENCE [LARGE SCALE GENOMIC DNA]</scope>
</reference>
<name>L9LGB1_TUPCH</name>
<keyword evidence="4" id="KW-1133">Transmembrane helix</keyword>
<dbReference type="GO" id="GO:0043252">
    <property type="term" value="P:sodium-independent organic anion transport"/>
    <property type="evidence" value="ECO:0007669"/>
    <property type="project" value="TreeGrafter"/>
</dbReference>
<keyword evidence="4" id="KW-0812">Transmembrane</keyword>
<dbReference type="InterPro" id="IPR004156">
    <property type="entry name" value="OATP"/>
</dbReference>
<feature type="transmembrane region" description="Helical" evidence="4">
    <location>
        <begin position="166"/>
        <end position="186"/>
    </location>
</feature>
<reference evidence="6" key="1">
    <citation type="submission" date="2012-07" db="EMBL/GenBank/DDBJ databases">
        <title>Genome of the Chinese tree shrew, a rising model animal genetically related to primates.</title>
        <authorList>
            <person name="Zhang G."/>
            <person name="Fan Y."/>
            <person name="Yao Y."/>
            <person name="Huang Z."/>
        </authorList>
    </citation>
    <scope>NUCLEOTIDE SEQUENCE [LARGE SCALE GENOMIC DNA]</scope>
</reference>
<dbReference type="PANTHER" id="PTHR11388">
    <property type="entry name" value="ORGANIC ANION TRANSPORTER"/>
    <property type="match status" value="1"/>
</dbReference>
<dbReference type="Pfam" id="PF03137">
    <property type="entry name" value="OATP"/>
    <property type="match status" value="2"/>
</dbReference>
<dbReference type="AlphaFoldDB" id="L9LGB1"/>
<dbReference type="SUPFAM" id="SSF54843">
    <property type="entry name" value="Ribosomal protein L22"/>
    <property type="match status" value="1"/>
</dbReference>
<dbReference type="InterPro" id="IPR036394">
    <property type="entry name" value="Ribosomal_uL22_sf"/>
</dbReference>
<dbReference type="Proteomes" id="UP000011518">
    <property type="component" value="Unassembled WGS sequence"/>
</dbReference>
<dbReference type="GO" id="GO:0003735">
    <property type="term" value="F:structural constituent of ribosome"/>
    <property type="evidence" value="ECO:0007669"/>
    <property type="project" value="InterPro"/>
</dbReference>
<accession>L9LGB1</accession>
<dbReference type="Gene3D" id="3.90.470.10">
    <property type="entry name" value="Ribosomal protein L22/L17"/>
    <property type="match status" value="1"/>
</dbReference>
<dbReference type="GO" id="GO:0015347">
    <property type="term" value="F:sodium-independent organic anion transmembrane transporter activity"/>
    <property type="evidence" value="ECO:0007669"/>
    <property type="project" value="TreeGrafter"/>
</dbReference>
<dbReference type="InterPro" id="IPR036259">
    <property type="entry name" value="MFS_trans_sf"/>
</dbReference>
<protein>
    <submittedName>
        <fullName evidence="5">Solute carrier organic anion transporter family member 6A1</fullName>
    </submittedName>
</protein>
<dbReference type="EMBL" id="KB320375">
    <property type="protein sequence ID" value="ELW72942.1"/>
    <property type="molecule type" value="Genomic_DNA"/>
</dbReference>
<comment type="subcellular location">
    <subcellularLocation>
        <location evidence="1">Membrane</location>
        <topology evidence="1">Multi-pass membrane protein</topology>
    </subcellularLocation>
</comment>
<feature type="compositionally biased region" description="Polar residues" evidence="3">
    <location>
        <begin position="18"/>
        <end position="27"/>
    </location>
</feature>
<dbReference type="SUPFAM" id="SSF103473">
    <property type="entry name" value="MFS general substrate transporter"/>
    <property type="match status" value="1"/>
</dbReference>
<keyword evidence="6" id="KW-1185">Reference proteome</keyword>
<keyword evidence="4" id="KW-0472">Membrane</keyword>
<evidence type="ECO:0000256" key="4">
    <source>
        <dbReference type="SAM" id="Phobius"/>
    </source>
</evidence>
<evidence type="ECO:0000313" key="5">
    <source>
        <dbReference type="EMBL" id="ELW72942.1"/>
    </source>
</evidence>
<keyword evidence="2" id="KW-1015">Disulfide bond</keyword>
<dbReference type="InParanoid" id="L9LGB1"/>
<dbReference type="PANTHER" id="PTHR11388:SF95">
    <property type="entry name" value="SOLUTE CARRIER ORGANIC ANION TRANSPORTER FAMILY MEMBER 6A1"/>
    <property type="match status" value="1"/>
</dbReference>
<organism evidence="5 6">
    <name type="scientific">Tupaia chinensis</name>
    <name type="common">Chinese tree shrew</name>
    <name type="synonym">Tupaia belangeri chinensis</name>
    <dbReference type="NCBI Taxonomy" id="246437"/>
    <lineage>
        <taxon>Eukaryota</taxon>
        <taxon>Metazoa</taxon>
        <taxon>Chordata</taxon>
        <taxon>Craniata</taxon>
        <taxon>Vertebrata</taxon>
        <taxon>Euteleostomi</taxon>
        <taxon>Mammalia</taxon>
        <taxon>Eutheria</taxon>
        <taxon>Euarchontoglires</taxon>
        <taxon>Scandentia</taxon>
        <taxon>Tupaiidae</taxon>
        <taxon>Tupaia</taxon>
    </lineage>
</organism>
<evidence type="ECO:0000313" key="6">
    <source>
        <dbReference type="Proteomes" id="UP000011518"/>
    </source>
</evidence>
<feature type="transmembrane region" description="Helical" evidence="4">
    <location>
        <begin position="99"/>
        <end position="118"/>
    </location>
</feature>
<dbReference type="eggNOG" id="KOG3626">
    <property type="taxonomic scope" value="Eukaryota"/>
</dbReference>
<dbReference type="STRING" id="246437.L9LGB1"/>
<evidence type="ECO:0000256" key="1">
    <source>
        <dbReference type="ARBA" id="ARBA00004141"/>
    </source>
</evidence>
<evidence type="ECO:0000256" key="3">
    <source>
        <dbReference type="SAM" id="MobiDB-lite"/>
    </source>
</evidence>
<evidence type="ECO:0000256" key="2">
    <source>
        <dbReference type="ARBA" id="ARBA00023157"/>
    </source>
</evidence>